<sequence>MQVIGLCRFSYPAEGGFQVEHGGLKERQDYLYSPARIEERFRQFETICLPGLKAQTDPDFLFLVLVGESLPAPYAERLTRLLEGFAQARIVARPPGPHRKVCQDVINRARDLDQPCLQFRHDDDDAVAVTFVERLRGAAQSCKGLLENNGLVAIDFNRGYIARPDAQGLAAEPNLTPFYGVALAVAAQAGVRQTIMNFGHNRLNQFMPTISQTDSPMYVRGHNDHNDSRQKKHVKPIELPRLNAAGEAKFRRIFAIDADHVRQVYSNT</sequence>
<proteinExistence type="predicted"/>
<dbReference type="OrthoDB" id="9771846at2"/>
<dbReference type="EMBL" id="FWYD01000003">
    <property type="protein sequence ID" value="SMC66237.1"/>
    <property type="molecule type" value="Genomic_DNA"/>
</dbReference>
<dbReference type="Proteomes" id="UP000192330">
    <property type="component" value="Unassembled WGS sequence"/>
</dbReference>
<dbReference type="InterPro" id="IPR021466">
    <property type="entry name" value="Put_rhamnosyl_transferase"/>
</dbReference>
<keyword evidence="2" id="KW-1185">Reference proteome</keyword>
<dbReference type="STRING" id="1387277.SAMN06295998_103437"/>
<keyword evidence="1" id="KW-0808">Transferase</keyword>
<evidence type="ECO:0000313" key="2">
    <source>
        <dbReference type="Proteomes" id="UP000192330"/>
    </source>
</evidence>
<gene>
    <name evidence="1" type="ORF">SAMN06295998_103437</name>
</gene>
<dbReference type="Pfam" id="PF11316">
    <property type="entry name" value="Rhamno_transf"/>
    <property type="match status" value="1"/>
</dbReference>
<evidence type="ECO:0000313" key="1">
    <source>
        <dbReference type="EMBL" id="SMC66237.1"/>
    </source>
</evidence>
<reference evidence="1 2" key="1">
    <citation type="submission" date="2017-04" db="EMBL/GenBank/DDBJ databases">
        <authorList>
            <person name="Afonso C.L."/>
            <person name="Miller P.J."/>
            <person name="Scott M.A."/>
            <person name="Spackman E."/>
            <person name="Goraichik I."/>
            <person name="Dimitrov K.M."/>
            <person name="Suarez D.L."/>
            <person name="Swayne D.E."/>
        </authorList>
    </citation>
    <scope>NUCLEOTIDE SEQUENCE [LARGE SCALE GENOMIC DNA]</scope>
    <source>
        <strain evidence="1 2">CGMCC 1.12644</strain>
    </source>
</reference>
<protein>
    <submittedName>
        <fullName evidence="1">Putative rhamnosyl transferase</fullName>
    </submittedName>
</protein>
<accession>A0A1W2AZR8</accession>
<dbReference type="RefSeq" id="WP_084352003.1">
    <property type="nucleotide sequence ID" value="NZ_FWYD01000003.1"/>
</dbReference>
<dbReference type="GO" id="GO:0016740">
    <property type="term" value="F:transferase activity"/>
    <property type="evidence" value="ECO:0007669"/>
    <property type="project" value="UniProtKB-KW"/>
</dbReference>
<name>A0A1W2AZR8_9RHOB</name>
<organism evidence="1 2">
    <name type="scientific">Primorskyibacter flagellatus</name>
    <dbReference type="NCBI Taxonomy" id="1387277"/>
    <lineage>
        <taxon>Bacteria</taxon>
        <taxon>Pseudomonadati</taxon>
        <taxon>Pseudomonadota</taxon>
        <taxon>Alphaproteobacteria</taxon>
        <taxon>Rhodobacterales</taxon>
        <taxon>Roseobacteraceae</taxon>
        <taxon>Primorskyibacter</taxon>
    </lineage>
</organism>
<dbReference type="AlphaFoldDB" id="A0A1W2AZR8"/>